<keyword evidence="6" id="KW-0732">Signal</keyword>
<evidence type="ECO:0000256" key="1">
    <source>
        <dbReference type="ARBA" id="ARBA00004141"/>
    </source>
</evidence>
<dbReference type="Gene3D" id="3.90.226.10">
    <property type="entry name" value="2-enoyl-CoA Hydratase, Chain A, domain 1"/>
    <property type="match status" value="1"/>
</dbReference>
<dbReference type="Pfam" id="PF01957">
    <property type="entry name" value="NfeD"/>
    <property type="match status" value="1"/>
</dbReference>
<keyword evidence="10" id="KW-1185">Reference proteome</keyword>
<dbReference type="PANTHER" id="PTHR33507:SF3">
    <property type="entry name" value="INNER MEMBRANE PROTEIN YBBJ"/>
    <property type="match status" value="1"/>
</dbReference>
<feature type="transmembrane region" description="Helical" evidence="5">
    <location>
        <begin position="602"/>
        <end position="621"/>
    </location>
</feature>
<protein>
    <submittedName>
        <fullName evidence="9">Putative membrane-bound ClpP-class protease</fullName>
    </submittedName>
</protein>
<comment type="caution">
    <text evidence="9">The sequence shown here is derived from an EMBL/GenBank/DDBJ whole genome shotgun (WGS) entry which is preliminary data.</text>
</comment>
<feature type="signal peptide" evidence="6">
    <location>
        <begin position="1"/>
        <end position="28"/>
    </location>
</feature>
<feature type="transmembrane region" description="Helical" evidence="5">
    <location>
        <begin position="517"/>
        <end position="537"/>
    </location>
</feature>
<dbReference type="InterPro" id="IPR056739">
    <property type="entry name" value="NfeD_membrane"/>
</dbReference>
<feature type="domain" description="NfeD-like C-terminal" evidence="7">
    <location>
        <begin position="685"/>
        <end position="739"/>
    </location>
</feature>
<dbReference type="InterPro" id="IPR012340">
    <property type="entry name" value="NA-bd_OB-fold"/>
</dbReference>
<dbReference type="EMBL" id="NIDE01000014">
    <property type="protein sequence ID" value="OWK38059.1"/>
    <property type="molecule type" value="Genomic_DNA"/>
</dbReference>
<evidence type="ECO:0000256" key="6">
    <source>
        <dbReference type="SAM" id="SignalP"/>
    </source>
</evidence>
<evidence type="ECO:0000256" key="2">
    <source>
        <dbReference type="ARBA" id="ARBA00022692"/>
    </source>
</evidence>
<feature type="transmembrane region" description="Helical" evidence="5">
    <location>
        <begin position="569"/>
        <end position="590"/>
    </location>
</feature>
<feature type="domain" description="NfeD integral membrane" evidence="8">
    <location>
        <begin position="523"/>
        <end position="646"/>
    </location>
</feature>
<evidence type="ECO:0000256" key="4">
    <source>
        <dbReference type="ARBA" id="ARBA00023136"/>
    </source>
</evidence>
<dbReference type="GO" id="GO:0006508">
    <property type="term" value="P:proteolysis"/>
    <property type="evidence" value="ECO:0007669"/>
    <property type="project" value="UniProtKB-KW"/>
</dbReference>
<dbReference type="RefSeq" id="WP_088257873.1">
    <property type="nucleotide sequence ID" value="NZ_NIDE01000014.1"/>
</dbReference>
<evidence type="ECO:0000256" key="3">
    <source>
        <dbReference type="ARBA" id="ARBA00022989"/>
    </source>
</evidence>
<dbReference type="Proteomes" id="UP000214646">
    <property type="component" value="Unassembled WGS sequence"/>
</dbReference>
<evidence type="ECO:0000313" key="9">
    <source>
        <dbReference type="EMBL" id="OWK38059.1"/>
    </source>
</evidence>
<proteinExistence type="predicted"/>
<dbReference type="InterPro" id="IPR029045">
    <property type="entry name" value="ClpP/crotonase-like_dom_sf"/>
</dbReference>
<dbReference type="InterPro" id="IPR002810">
    <property type="entry name" value="NfeD-like_C"/>
</dbReference>
<accession>A0A225DLI3</accession>
<keyword evidence="4 5" id="KW-0472">Membrane</keyword>
<keyword evidence="9" id="KW-0645">Protease</keyword>
<dbReference type="GO" id="GO:0008233">
    <property type="term" value="F:peptidase activity"/>
    <property type="evidence" value="ECO:0007669"/>
    <property type="project" value="UniProtKB-KW"/>
</dbReference>
<keyword evidence="3 5" id="KW-1133">Transmembrane helix</keyword>
<dbReference type="Gene3D" id="2.40.50.140">
    <property type="entry name" value="Nucleic acid-binding proteins"/>
    <property type="match status" value="1"/>
</dbReference>
<evidence type="ECO:0000259" key="8">
    <source>
        <dbReference type="Pfam" id="PF24961"/>
    </source>
</evidence>
<dbReference type="SUPFAM" id="SSF52096">
    <property type="entry name" value="ClpP/crotonase"/>
    <property type="match status" value="1"/>
</dbReference>
<sequence>MTAVSRRLARSVGSAALLVFLLAAPAAAQNAIAQAGLFVTVPNPLTSDGFKRIENRVRAAREKPDRVPGTIVFDFNPNDRDAATTDYGSCYNLAKFIASLHDTKTVGYVHHKVSGHTVLPVLACQQIVVGPQGAVGEVAPGDQPLNETEANAYAAVALGDRPQYHAVARKMFDPAVRLRKGKKNGAAWYFDLSNRAKAEKDGVSVTDTAALPSAPDGRVGLFGADALRELGLSQGRADSRQDLLEQYGIGSSALREDPLDGRAPVAFHYVLHGQVDGGVKEAVVRLAREVVRQKGNVLFLQLECAGGDLQAARDLAEELRKIQAVRGDDGLLVVAFIPDRAPDTAAVIALGCAEIVMSKRTDAKSVGEDAAPEAEFGDFDTPVGKAIGPNVEFWVASLRELAEAQGYPQILVDGMLKKDIEIVRVHKKDRSVRRLMTDAEFQEDKAKGAAAEWVFEASVKPKGQYLKLTASKAEELGLARFTVDTRDPAEVYAKYGISDSSKVKEAAPAWLDKFADFLKIPAVTVLLVVIGFTGLILELKVPGTTVPGIVAALCFIMVFWAHTQFSGQVAVLAGLLFVLGLVLILLEVFVLPGFGAAGVSGIALMLAALALATVGAADGTIEWSRFGAKMAQYMIAMLGSVGLALALARYLPNIPYANRLMLVPPGDKPGAESEPSALPGAAQAAELLGAVGTSVTVLRPAGSVRIGDQFVDVVTDGSYIPAGARVQVIEVEGTRIVVKEV</sequence>
<reference evidence="10" key="1">
    <citation type="submission" date="2017-06" db="EMBL/GenBank/DDBJ databases">
        <title>Genome analysis of Fimbriiglobus ruber SP5, the first member of the order Planctomycetales with confirmed chitinolytic capability.</title>
        <authorList>
            <person name="Ravin N.V."/>
            <person name="Rakitin A.L."/>
            <person name="Ivanova A.A."/>
            <person name="Beletsky A.V."/>
            <person name="Kulichevskaya I.S."/>
            <person name="Mardanov A.V."/>
            <person name="Dedysh S.N."/>
        </authorList>
    </citation>
    <scope>NUCLEOTIDE SEQUENCE [LARGE SCALE GENOMIC DNA]</scope>
    <source>
        <strain evidence="10">SP5</strain>
    </source>
</reference>
<dbReference type="OrthoDB" id="284354at2"/>
<dbReference type="Pfam" id="PF24961">
    <property type="entry name" value="NfeD_membrane"/>
    <property type="match status" value="1"/>
</dbReference>
<evidence type="ECO:0000313" key="10">
    <source>
        <dbReference type="Proteomes" id="UP000214646"/>
    </source>
</evidence>
<dbReference type="AlphaFoldDB" id="A0A225DLI3"/>
<comment type="subcellular location">
    <subcellularLocation>
        <location evidence="1">Membrane</location>
        <topology evidence="1">Multi-pass membrane protein</topology>
    </subcellularLocation>
</comment>
<evidence type="ECO:0000259" key="7">
    <source>
        <dbReference type="Pfam" id="PF01957"/>
    </source>
</evidence>
<name>A0A225DLI3_9BACT</name>
<dbReference type="GO" id="GO:0005886">
    <property type="term" value="C:plasma membrane"/>
    <property type="evidence" value="ECO:0007669"/>
    <property type="project" value="TreeGrafter"/>
</dbReference>
<feature type="chain" id="PRO_5012104054" evidence="6">
    <location>
        <begin position="29"/>
        <end position="741"/>
    </location>
</feature>
<keyword evidence="2 5" id="KW-0812">Transmembrane</keyword>
<feature type="transmembrane region" description="Helical" evidence="5">
    <location>
        <begin position="633"/>
        <end position="651"/>
    </location>
</feature>
<feature type="transmembrane region" description="Helical" evidence="5">
    <location>
        <begin position="544"/>
        <end position="563"/>
    </location>
</feature>
<dbReference type="InterPro" id="IPR052165">
    <property type="entry name" value="Membrane_assoc_protease"/>
</dbReference>
<organism evidence="9 10">
    <name type="scientific">Fimbriiglobus ruber</name>
    <dbReference type="NCBI Taxonomy" id="1908690"/>
    <lineage>
        <taxon>Bacteria</taxon>
        <taxon>Pseudomonadati</taxon>
        <taxon>Planctomycetota</taxon>
        <taxon>Planctomycetia</taxon>
        <taxon>Gemmatales</taxon>
        <taxon>Gemmataceae</taxon>
        <taxon>Fimbriiglobus</taxon>
    </lineage>
</organism>
<evidence type="ECO:0000256" key="5">
    <source>
        <dbReference type="SAM" id="Phobius"/>
    </source>
</evidence>
<gene>
    <name evidence="9" type="ORF">FRUB_07179</name>
</gene>
<keyword evidence="9" id="KW-0378">Hydrolase</keyword>
<dbReference type="PANTHER" id="PTHR33507">
    <property type="entry name" value="INNER MEMBRANE PROTEIN YBBJ"/>
    <property type="match status" value="1"/>
</dbReference>